<feature type="transmembrane region" description="Helical" evidence="5">
    <location>
        <begin position="212"/>
        <end position="231"/>
    </location>
</feature>
<comment type="caution">
    <text evidence="7">The sequence shown here is derived from an EMBL/GenBank/DDBJ whole genome shotgun (WGS) entry which is preliminary data.</text>
</comment>
<evidence type="ECO:0000256" key="4">
    <source>
        <dbReference type="ARBA" id="ARBA00023136"/>
    </source>
</evidence>
<feature type="transmembrane region" description="Helical" evidence="5">
    <location>
        <begin position="62"/>
        <end position="86"/>
    </location>
</feature>
<reference evidence="7 8" key="1">
    <citation type="submission" date="2018-12" db="EMBL/GenBank/DDBJ databases">
        <title>Draft genome sequence of Haloarcula hispinica strain 18.1, an halophilic archaeon isolated from Chott El Jerid of Southern Tunisia.</title>
        <authorList>
            <person name="Najjari A."/>
            <person name="Ben Dhia O."/>
            <person name="Ferjani R."/>
            <person name="Mahjoubi M."/>
            <person name="Sghaier H."/>
            <person name="Elshahed M."/>
            <person name="Ouzari H.I."/>
            <person name="Cherid A."/>
            <person name="Youssef N."/>
        </authorList>
    </citation>
    <scope>NUCLEOTIDE SEQUENCE [LARGE SCALE GENOMIC DNA]</scope>
    <source>
        <strain evidence="7 8">18.1</strain>
    </source>
</reference>
<dbReference type="AlphaFoldDB" id="A0A482TCE2"/>
<dbReference type="InterPro" id="IPR011020">
    <property type="entry name" value="HTTM-like"/>
</dbReference>
<evidence type="ECO:0000256" key="3">
    <source>
        <dbReference type="ARBA" id="ARBA00022989"/>
    </source>
</evidence>
<feature type="transmembrane region" description="Helical" evidence="5">
    <location>
        <begin position="243"/>
        <end position="267"/>
    </location>
</feature>
<dbReference type="PANTHER" id="PTHR39535:SF2">
    <property type="entry name" value="HTTM DOMAIN-CONTAINING PROTEIN"/>
    <property type="match status" value="1"/>
</dbReference>
<dbReference type="Proteomes" id="UP000293535">
    <property type="component" value="Unassembled WGS sequence"/>
</dbReference>
<evidence type="ECO:0000313" key="8">
    <source>
        <dbReference type="Proteomes" id="UP000293535"/>
    </source>
</evidence>
<feature type="transmembrane region" description="Helical" evidence="5">
    <location>
        <begin position="148"/>
        <end position="166"/>
    </location>
</feature>
<proteinExistence type="predicted"/>
<gene>
    <name evidence="7" type="ORF">ELS20_06375</name>
</gene>
<evidence type="ECO:0000256" key="5">
    <source>
        <dbReference type="SAM" id="Phobius"/>
    </source>
</evidence>
<dbReference type="InterPro" id="IPR052964">
    <property type="entry name" value="Sporulation_signal_mat"/>
</dbReference>
<evidence type="ECO:0000259" key="6">
    <source>
        <dbReference type="SMART" id="SM00752"/>
    </source>
</evidence>
<dbReference type="SMART" id="SM00752">
    <property type="entry name" value="HTTM"/>
    <property type="match status" value="1"/>
</dbReference>
<evidence type="ECO:0000256" key="1">
    <source>
        <dbReference type="ARBA" id="ARBA00004127"/>
    </source>
</evidence>
<keyword evidence="4 5" id="KW-0472">Membrane</keyword>
<accession>A0A482TCE2</accession>
<name>A0A482TCE2_HALHI</name>
<dbReference type="GO" id="GO:0012505">
    <property type="term" value="C:endomembrane system"/>
    <property type="evidence" value="ECO:0007669"/>
    <property type="project" value="UniProtKB-SubCell"/>
</dbReference>
<feature type="transmembrane region" description="Helical" evidence="5">
    <location>
        <begin position="307"/>
        <end position="330"/>
    </location>
</feature>
<keyword evidence="2 5" id="KW-0812">Transmembrane</keyword>
<protein>
    <recommendedName>
        <fullName evidence="6">HTTM-like domain-containing protein</fullName>
    </recommendedName>
</protein>
<evidence type="ECO:0000256" key="2">
    <source>
        <dbReference type="ARBA" id="ARBA00022692"/>
    </source>
</evidence>
<dbReference type="EMBL" id="RZIG01000002">
    <property type="protein sequence ID" value="RYJ09679.1"/>
    <property type="molecule type" value="Genomic_DNA"/>
</dbReference>
<dbReference type="RefSeq" id="WP_129755282.1">
    <property type="nucleotide sequence ID" value="NZ_JAFKAA010000002.1"/>
</dbReference>
<feature type="domain" description="HTTM-like" evidence="6">
    <location>
        <begin position="4"/>
        <end position="271"/>
    </location>
</feature>
<organism evidence="7 8">
    <name type="scientific">Haloarcula hispanica</name>
    <dbReference type="NCBI Taxonomy" id="51589"/>
    <lineage>
        <taxon>Archaea</taxon>
        <taxon>Methanobacteriati</taxon>
        <taxon>Methanobacteriota</taxon>
        <taxon>Stenosarchaea group</taxon>
        <taxon>Halobacteria</taxon>
        <taxon>Halobacteriales</taxon>
        <taxon>Haloarculaceae</taxon>
        <taxon>Haloarcula</taxon>
    </lineage>
</organism>
<dbReference type="PANTHER" id="PTHR39535">
    <property type="entry name" value="SPORULATION-DELAYING PROTEIN SDPB"/>
    <property type="match status" value="1"/>
</dbReference>
<sequence>MVRRIAIDRRALATFRAALGLCLLADIALRWSDIVAFYTDSGALPRSTLAELYPVLGDVSPLAFSGAVWLPLVALGLTALAGLALVVGYRPRLSAGVAFVLLVAIQLRNPVVLNAGDTLFRRLLFWSLLLPLGCGWEDRSTESASIRVATAGTAGILLQVLAVYVTNGLMKLRGTYWHRGTAVRYVFQLDHLTVRAGDVVAGWDPVLVLGNWLWLALLVGSPLLLIWTGWYRTALVAAFVTAHVCMAFSFRLGVFPLVSILGLVLFLPTPLWDGLANRWPAAIEALRPRWPDAATGPSQIWFPTTTASLAALGIVAIVVLNAIAVGFVAAPTGTPDRIEDRSWNMFAPDPPQETWWYAAPAPLESGNRVDALTGEPVNLSRPPEVSDRFPNQRWKKFLGTARHEPSLRQSLATYLCSRWNQGHDDAMERVELIVLTESTNLNGSESVDQERLGSYQCA</sequence>
<evidence type="ECO:0000313" key="7">
    <source>
        <dbReference type="EMBL" id="RYJ09679.1"/>
    </source>
</evidence>
<keyword evidence="3 5" id="KW-1133">Transmembrane helix</keyword>
<comment type="subcellular location">
    <subcellularLocation>
        <location evidence="1">Endomembrane system</location>
        <topology evidence="1">Multi-pass membrane protein</topology>
    </subcellularLocation>
</comment>